<dbReference type="GO" id="GO:0097621">
    <property type="term" value="F:monoamine oxidase activity"/>
    <property type="evidence" value="ECO:0007669"/>
    <property type="project" value="UniProtKB-EC"/>
</dbReference>
<dbReference type="EMBL" id="KV878141">
    <property type="protein sequence ID" value="OJJ08767.1"/>
    <property type="molecule type" value="Genomic_DNA"/>
</dbReference>
<organism evidence="8 9">
    <name type="scientific">Aspergillus versicolor CBS 583.65</name>
    <dbReference type="NCBI Taxonomy" id="1036611"/>
    <lineage>
        <taxon>Eukaryota</taxon>
        <taxon>Fungi</taxon>
        <taxon>Dikarya</taxon>
        <taxon>Ascomycota</taxon>
        <taxon>Pezizomycotina</taxon>
        <taxon>Eurotiomycetes</taxon>
        <taxon>Eurotiomycetidae</taxon>
        <taxon>Eurotiales</taxon>
        <taxon>Aspergillaceae</taxon>
        <taxon>Aspergillus</taxon>
        <taxon>Aspergillus subgen. Nidulantes</taxon>
    </lineage>
</organism>
<dbReference type="InterPro" id="IPR001613">
    <property type="entry name" value="Flavin_amine_oxidase"/>
</dbReference>
<dbReference type="Gene3D" id="3.50.50.60">
    <property type="entry name" value="FAD/NAD(P)-binding domain"/>
    <property type="match status" value="1"/>
</dbReference>
<dbReference type="InterPro" id="IPR036188">
    <property type="entry name" value="FAD/NAD-bd_sf"/>
</dbReference>
<protein>
    <recommendedName>
        <fullName evidence="6">Amine oxidase</fullName>
        <ecNumber evidence="6">1.4.3.-</ecNumber>
    </recommendedName>
</protein>
<dbReference type="PANTHER" id="PTHR43563">
    <property type="entry name" value="AMINE OXIDASE"/>
    <property type="match status" value="1"/>
</dbReference>
<dbReference type="Pfam" id="PF01593">
    <property type="entry name" value="Amino_oxidase"/>
    <property type="match status" value="1"/>
</dbReference>
<dbReference type="InterPro" id="IPR050703">
    <property type="entry name" value="Flavin_MAO"/>
</dbReference>
<dbReference type="AlphaFoldDB" id="A0A1L9Q4S3"/>
<dbReference type="VEuPathDB" id="FungiDB:ASPVEDRAFT_57770"/>
<dbReference type="Gene3D" id="1.10.405.10">
    <property type="entry name" value="Guanine Nucleotide Dissociation Inhibitor, domain 1"/>
    <property type="match status" value="1"/>
</dbReference>
<evidence type="ECO:0000313" key="8">
    <source>
        <dbReference type="EMBL" id="OJJ08767.1"/>
    </source>
</evidence>
<evidence type="ECO:0000256" key="2">
    <source>
        <dbReference type="ARBA" id="ARBA00005995"/>
    </source>
</evidence>
<dbReference type="InterPro" id="IPR002937">
    <property type="entry name" value="Amino_oxidase"/>
</dbReference>
<name>A0A1L9Q4S3_ASPVE</name>
<dbReference type="GeneID" id="63730888"/>
<evidence type="ECO:0000256" key="3">
    <source>
        <dbReference type="ARBA" id="ARBA00023002"/>
    </source>
</evidence>
<gene>
    <name evidence="8" type="ORF">ASPVEDRAFT_57770</name>
</gene>
<comment type="similarity">
    <text evidence="2 6">Belongs to the flavin monoamine oxidase family.</text>
</comment>
<reference evidence="9" key="1">
    <citation type="journal article" date="2017" name="Genome Biol.">
        <title>Comparative genomics reveals high biological diversity and specific adaptations in the industrially and medically important fungal genus Aspergillus.</title>
        <authorList>
            <person name="de Vries R.P."/>
            <person name="Riley R."/>
            <person name="Wiebenga A."/>
            <person name="Aguilar-Osorio G."/>
            <person name="Amillis S."/>
            <person name="Uchima C.A."/>
            <person name="Anderluh G."/>
            <person name="Asadollahi M."/>
            <person name="Askin M."/>
            <person name="Barry K."/>
            <person name="Battaglia E."/>
            <person name="Bayram O."/>
            <person name="Benocci T."/>
            <person name="Braus-Stromeyer S.A."/>
            <person name="Caldana C."/>
            <person name="Canovas D."/>
            <person name="Cerqueira G.C."/>
            <person name="Chen F."/>
            <person name="Chen W."/>
            <person name="Choi C."/>
            <person name="Clum A."/>
            <person name="Dos Santos R.A."/>
            <person name="Damasio A.R."/>
            <person name="Diallinas G."/>
            <person name="Emri T."/>
            <person name="Fekete E."/>
            <person name="Flipphi M."/>
            <person name="Freyberg S."/>
            <person name="Gallo A."/>
            <person name="Gournas C."/>
            <person name="Habgood R."/>
            <person name="Hainaut M."/>
            <person name="Harispe M.L."/>
            <person name="Henrissat B."/>
            <person name="Hilden K.S."/>
            <person name="Hope R."/>
            <person name="Hossain A."/>
            <person name="Karabika E."/>
            <person name="Karaffa L."/>
            <person name="Karanyi Z."/>
            <person name="Krasevec N."/>
            <person name="Kuo A."/>
            <person name="Kusch H."/>
            <person name="LaButti K."/>
            <person name="Lagendijk E.L."/>
            <person name="Lapidus A."/>
            <person name="Levasseur A."/>
            <person name="Lindquist E."/>
            <person name="Lipzen A."/>
            <person name="Logrieco A.F."/>
            <person name="MacCabe A."/>
            <person name="Maekelae M.R."/>
            <person name="Malavazi I."/>
            <person name="Melin P."/>
            <person name="Meyer V."/>
            <person name="Mielnichuk N."/>
            <person name="Miskei M."/>
            <person name="Molnar A.P."/>
            <person name="Mule G."/>
            <person name="Ngan C.Y."/>
            <person name="Orejas M."/>
            <person name="Orosz E."/>
            <person name="Ouedraogo J.P."/>
            <person name="Overkamp K.M."/>
            <person name="Park H.-S."/>
            <person name="Perrone G."/>
            <person name="Piumi F."/>
            <person name="Punt P.J."/>
            <person name="Ram A.F."/>
            <person name="Ramon A."/>
            <person name="Rauscher S."/>
            <person name="Record E."/>
            <person name="Riano-Pachon D.M."/>
            <person name="Robert V."/>
            <person name="Roehrig J."/>
            <person name="Ruller R."/>
            <person name="Salamov A."/>
            <person name="Salih N.S."/>
            <person name="Samson R.A."/>
            <person name="Sandor E."/>
            <person name="Sanguinetti M."/>
            <person name="Schuetze T."/>
            <person name="Sepcic K."/>
            <person name="Shelest E."/>
            <person name="Sherlock G."/>
            <person name="Sophianopoulou V."/>
            <person name="Squina F.M."/>
            <person name="Sun H."/>
            <person name="Susca A."/>
            <person name="Todd R.B."/>
            <person name="Tsang A."/>
            <person name="Unkles S.E."/>
            <person name="van de Wiele N."/>
            <person name="van Rossen-Uffink D."/>
            <person name="Oliveira J.V."/>
            <person name="Vesth T.C."/>
            <person name="Visser J."/>
            <person name="Yu J.-H."/>
            <person name="Zhou M."/>
            <person name="Andersen M.R."/>
            <person name="Archer D.B."/>
            <person name="Baker S.E."/>
            <person name="Benoit I."/>
            <person name="Brakhage A.A."/>
            <person name="Braus G.H."/>
            <person name="Fischer R."/>
            <person name="Frisvad J.C."/>
            <person name="Goldman G.H."/>
            <person name="Houbraken J."/>
            <person name="Oakley B."/>
            <person name="Pocsi I."/>
            <person name="Scazzocchio C."/>
            <person name="Seiboth B."/>
            <person name="vanKuyk P.A."/>
            <person name="Wortman J."/>
            <person name="Dyer P.S."/>
            <person name="Grigoriev I.V."/>
        </authorList>
    </citation>
    <scope>NUCLEOTIDE SEQUENCE [LARGE SCALE GENOMIC DNA]</scope>
    <source>
        <strain evidence="9">CBS 583.65</strain>
    </source>
</reference>
<evidence type="ECO:0000313" key="9">
    <source>
        <dbReference type="Proteomes" id="UP000184073"/>
    </source>
</evidence>
<sequence length="493" mass="54293">MPRSREGFQWTPTSVTVGLETQAVIPSTPESELKSSYDVIVIGAGYTGLTAARDISLAHGSNVLLVDARDRIGGRTWTASALGENFEMGGTWIHWNQPHFFAQAYRYGLDRFIKTSSGTEKPEKAIYKAATGAPHGIDVQAMDDSMEKIGQAFFSPDGLTSRELMPYPHDPFRAPALWTRYDELSLKDRMDQLPGFSSPDKEHFEALMTSIGSAPGTDIGFVEPLRWFALGGHTVSGMFEIIETFKLGAGGQTALARSMLNDYRGHVKMQMPVKTIDQSSKGVVVTSSTGRAFEAKYAVCTIPLNVLQDIEFNPPFSPLRQEAIQKGHMNKGAKFHFKLDKPEFPWLAMVNAYGSSSWVLAFSDHNGTGKNEGSGNYAIGFGYNGHLGTREASDEIVSSFNQYVRPDVKVASYLTHDWVNYHWSKGAWSTWGPGEMSRYLSELQKDHGRVLMASSDWADGWRGFIDGAIERGTVAARSVGERLSSTATLVSKL</sequence>
<dbReference type="Gene3D" id="3.90.660.10">
    <property type="match status" value="1"/>
</dbReference>
<evidence type="ECO:0000256" key="6">
    <source>
        <dbReference type="RuleBase" id="RU362067"/>
    </source>
</evidence>
<feature type="binding site" evidence="5">
    <location>
        <position position="273"/>
    </location>
    <ligand>
        <name>FAD</name>
        <dbReference type="ChEBI" id="CHEBI:57692"/>
    </ligand>
</feature>
<dbReference type="SUPFAM" id="SSF51905">
    <property type="entry name" value="FAD/NAD(P)-binding domain"/>
    <property type="match status" value="1"/>
</dbReference>
<accession>A0A1L9Q4S3</accession>
<dbReference type="PRINTS" id="PR00757">
    <property type="entry name" value="AMINEOXDASEF"/>
</dbReference>
<comment type="cofactor">
    <cofactor evidence="1 6">
        <name>FAD</name>
        <dbReference type="ChEBI" id="CHEBI:57692"/>
    </cofactor>
</comment>
<proteinExistence type="inferred from homology"/>
<dbReference type="PANTHER" id="PTHR43563:SF1">
    <property type="entry name" value="AMINE OXIDASE [FLAVIN-CONTAINING] B"/>
    <property type="match status" value="1"/>
</dbReference>
<feature type="domain" description="Amine oxidase" evidence="7">
    <location>
        <begin position="47"/>
        <end position="479"/>
    </location>
</feature>
<dbReference type="RefSeq" id="XP_040674529.1">
    <property type="nucleotide sequence ID" value="XM_040815377.1"/>
</dbReference>
<evidence type="ECO:0000256" key="5">
    <source>
        <dbReference type="PIRSR" id="PIRSR601613-1"/>
    </source>
</evidence>
<keyword evidence="6" id="KW-0285">Flavoprotein</keyword>
<keyword evidence="9" id="KW-1185">Reference proteome</keyword>
<evidence type="ECO:0000259" key="7">
    <source>
        <dbReference type="Pfam" id="PF01593"/>
    </source>
</evidence>
<keyword evidence="3 6" id="KW-0560">Oxidoreductase</keyword>
<keyword evidence="6" id="KW-0274">FAD</keyword>
<dbReference type="STRING" id="1036611.A0A1L9Q4S3"/>
<comment type="catalytic activity">
    <reaction evidence="4">
        <text>a secondary aliphatic amine + O2 + H2O = a primary amine + an aldehyde + H2O2</text>
        <dbReference type="Rhea" id="RHEA:26414"/>
        <dbReference type="ChEBI" id="CHEBI:15377"/>
        <dbReference type="ChEBI" id="CHEBI:15379"/>
        <dbReference type="ChEBI" id="CHEBI:16240"/>
        <dbReference type="ChEBI" id="CHEBI:17478"/>
        <dbReference type="ChEBI" id="CHEBI:58855"/>
        <dbReference type="ChEBI" id="CHEBI:65296"/>
        <dbReference type="EC" id="1.4.3.4"/>
    </reaction>
</comment>
<dbReference type="OrthoDB" id="5046242at2759"/>
<dbReference type="Proteomes" id="UP000184073">
    <property type="component" value="Unassembled WGS sequence"/>
</dbReference>
<evidence type="ECO:0000256" key="1">
    <source>
        <dbReference type="ARBA" id="ARBA00001974"/>
    </source>
</evidence>
<evidence type="ECO:0000256" key="4">
    <source>
        <dbReference type="ARBA" id="ARBA00048448"/>
    </source>
</evidence>
<feature type="binding site" evidence="5">
    <location>
        <position position="47"/>
    </location>
    <ligand>
        <name>FAD</name>
        <dbReference type="ChEBI" id="CHEBI:57692"/>
    </ligand>
</feature>
<dbReference type="EC" id="1.4.3.-" evidence="6"/>